<dbReference type="Proteomes" id="UP000645612">
    <property type="component" value="Unassembled WGS sequence"/>
</dbReference>
<evidence type="ECO:0000256" key="1">
    <source>
        <dbReference type="SAM" id="MobiDB-lite"/>
    </source>
</evidence>
<sequence>MRLVRGIGLTRPPAPTRRESRCAHCRGGNRGVEHAFTAEGGRNRRVGERVFDDSPCYDPQHHAPGADIGTLPDSLPDSQRVPVFDYPAIGDGFRDPRR</sequence>
<accession>A0A8I1DSY5</accession>
<dbReference type="RefSeq" id="WP_176131925.1">
    <property type="nucleotide sequence ID" value="NZ_CADDZZ010000046.1"/>
</dbReference>
<feature type="region of interest" description="Disordered" evidence="1">
    <location>
        <begin position="54"/>
        <end position="76"/>
    </location>
</feature>
<gene>
    <name evidence="2" type="ORF">JAO13_39600</name>
</gene>
<reference evidence="2" key="1">
    <citation type="submission" date="2020-12" db="EMBL/GenBank/DDBJ databases">
        <title>Burkholderia cepacia complex in Mexico.</title>
        <authorList>
            <person name="Estrada P."/>
        </authorList>
    </citation>
    <scope>NUCLEOTIDE SEQUENCE</scope>
    <source>
        <strain evidence="2">871</strain>
    </source>
</reference>
<evidence type="ECO:0000313" key="3">
    <source>
        <dbReference type="Proteomes" id="UP000645612"/>
    </source>
</evidence>
<proteinExistence type="predicted"/>
<evidence type="ECO:0000313" key="2">
    <source>
        <dbReference type="EMBL" id="MBH9702552.1"/>
    </source>
</evidence>
<organism evidence="2 3">
    <name type="scientific">Burkholderia cepacia</name>
    <name type="common">Pseudomonas cepacia</name>
    <dbReference type="NCBI Taxonomy" id="292"/>
    <lineage>
        <taxon>Bacteria</taxon>
        <taxon>Pseudomonadati</taxon>
        <taxon>Pseudomonadota</taxon>
        <taxon>Betaproteobacteria</taxon>
        <taxon>Burkholderiales</taxon>
        <taxon>Burkholderiaceae</taxon>
        <taxon>Burkholderia</taxon>
        <taxon>Burkholderia cepacia complex</taxon>
    </lineage>
</organism>
<dbReference type="EMBL" id="JAEDXG010000077">
    <property type="protein sequence ID" value="MBH9702552.1"/>
    <property type="molecule type" value="Genomic_DNA"/>
</dbReference>
<feature type="region of interest" description="Disordered" evidence="1">
    <location>
        <begin position="1"/>
        <end position="25"/>
    </location>
</feature>
<comment type="caution">
    <text evidence="2">The sequence shown here is derived from an EMBL/GenBank/DDBJ whole genome shotgun (WGS) entry which is preliminary data.</text>
</comment>
<dbReference type="AlphaFoldDB" id="A0A8I1DSY5"/>
<protein>
    <submittedName>
        <fullName evidence="2">Uncharacterized protein</fullName>
    </submittedName>
</protein>
<name>A0A8I1DSY5_BURCE</name>